<keyword evidence="6" id="KW-0198">Cysteine biosynthesis</keyword>
<name>A0A2R5GJ99_9STRA</name>
<evidence type="ECO:0000256" key="9">
    <source>
        <dbReference type="RuleBase" id="RU362118"/>
    </source>
</evidence>
<evidence type="ECO:0000313" key="11">
    <source>
        <dbReference type="Proteomes" id="UP000241890"/>
    </source>
</evidence>
<evidence type="ECO:0000256" key="7">
    <source>
        <dbReference type="ARBA" id="ARBA00029853"/>
    </source>
</evidence>
<evidence type="ECO:0000256" key="1">
    <source>
        <dbReference type="ARBA" id="ARBA00001933"/>
    </source>
</evidence>
<accession>A0A2R5GJ99</accession>
<comment type="caution">
    <text evidence="10">The sequence shown here is derived from an EMBL/GenBank/DDBJ whole genome shotgun (WGS) entry which is preliminary data.</text>
</comment>
<organism evidence="10 11">
    <name type="scientific">Hondaea fermentalgiana</name>
    <dbReference type="NCBI Taxonomy" id="2315210"/>
    <lineage>
        <taxon>Eukaryota</taxon>
        <taxon>Sar</taxon>
        <taxon>Stramenopiles</taxon>
        <taxon>Bigyra</taxon>
        <taxon>Labyrinthulomycetes</taxon>
        <taxon>Thraustochytrida</taxon>
        <taxon>Thraustochytriidae</taxon>
        <taxon>Hondaea</taxon>
    </lineage>
</organism>
<dbReference type="Gene3D" id="3.40.640.10">
    <property type="entry name" value="Type I PLP-dependent aspartate aminotransferase-like (Major domain)"/>
    <property type="match status" value="1"/>
</dbReference>
<comment type="similarity">
    <text evidence="3 9">Belongs to the trans-sulfuration enzymes family.</text>
</comment>
<dbReference type="AlphaFoldDB" id="A0A2R5GJ99"/>
<gene>
    <name evidence="10" type="ORF">FCC1311_041572</name>
</gene>
<sequence>MELERAVRLAARLLIALAAVRGVTKAIKTAVYVLRWLVGATSREDAAKETAKRFLNGNGLLKDLSTENMQATTLAHAGCEPCAATGALSPPIQLASTYERAQNLSYPRGFSYSREKNPTRSRLEDALATADAGVDAAAFASGSAAANAVFQTLVGGHVVMPDDVYYGNRQLLHTVFGPWGLGTTTIDASNLDEVRKAVKEAAAKVRDAQGRVLLWLETPSNPNLKITDIRRACEIAHEYGAAVLVDATWFSPAVCRPIELGCDLVLHSVTKYIGGHSDLIGGAVVAGSTPLATELFARIRSIQHYGGAVLAPFDCWLALRGMRSLAVRMAMHSRNGLAVAQFLDSHSAVTRVFYPGLESHPGHEIAKSQVKDNFGGMLSFLVATEQDAIKLTATMQLAKRGTSLGGTETLVEHRSSVEGPDSQTPKTLIRVSVGLEAAEDIISDFAQALDSISR</sequence>
<keyword evidence="11" id="KW-1185">Reference proteome</keyword>
<protein>
    <recommendedName>
        <fullName evidence="4">cystathionine gamma-lyase</fullName>
        <ecNumber evidence="4">4.4.1.1</ecNumber>
    </recommendedName>
    <alternativeName>
        <fullName evidence="7">Gamma-cystathionase</fullName>
    </alternativeName>
</protein>
<dbReference type="Pfam" id="PF01053">
    <property type="entry name" value="Cys_Met_Meta_PP"/>
    <property type="match status" value="1"/>
</dbReference>
<reference evidence="10 11" key="1">
    <citation type="submission" date="2017-12" db="EMBL/GenBank/DDBJ databases">
        <title>Sequencing, de novo assembly and annotation of complete genome of a new Thraustochytrid species, strain FCC1311.</title>
        <authorList>
            <person name="Sedici K."/>
            <person name="Godart F."/>
            <person name="Aiese Cigliano R."/>
            <person name="Sanseverino W."/>
            <person name="Barakat M."/>
            <person name="Ortet P."/>
            <person name="Marechal E."/>
            <person name="Cagnac O."/>
            <person name="Amato A."/>
        </authorList>
    </citation>
    <scope>NUCLEOTIDE SEQUENCE [LARGE SCALE GENOMIC DNA]</scope>
</reference>
<dbReference type="PIRSF" id="PIRSF001434">
    <property type="entry name" value="CGS"/>
    <property type="match status" value="1"/>
</dbReference>
<dbReference type="GO" id="GO:0005737">
    <property type="term" value="C:cytoplasm"/>
    <property type="evidence" value="ECO:0007669"/>
    <property type="project" value="TreeGrafter"/>
</dbReference>
<evidence type="ECO:0000256" key="4">
    <source>
        <dbReference type="ARBA" id="ARBA00012085"/>
    </source>
</evidence>
<dbReference type="Gene3D" id="3.90.1150.10">
    <property type="entry name" value="Aspartate Aminotransferase, domain 1"/>
    <property type="match status" value="1"/>
</dbReference>
<dbReference type="GO" id="GO:0019343">
    <property type="term" value="P:cysteine biosynthetic process via cystathionine"/>
    <property type="evidence" value="ECO:0007669"/>
    <property type="project" value="TreeGrafter"/>
</dbReference>
<dbReference type="EMBL" id="BEYU01000037">
    <property type="protein sequence ID" value="GBG27934.1"/>
    <property type="molecule type" value="Genomic_DNA"/>
</dbReference>
<dbReference type="PANTHER" id="PTHR11808">
    <property type="entry name" value="TRANS-SULFURATION ENZYME FAMILY MEMBER"/>
    <property type="match status" value="1"/>
</dbReference>
<feature type="modified residue" description="N6-(pyridoxal phosphate)lysine" evidence="8">
    <location>
        <position position="271"/>
    </location>
</feature>
<keyword evidence="5 8" id="KW-0663">Pyridoxal phosphate</keyword>
<dbReference type="GO" id="GO:0030170">
    <property type="term" value="F:pyridoxal phosphate binding"/>
    <property type="evidence" value="ECO:0007669"/>
    <property type="project" value="InterPro"/>
</dbReference>
<evidence type="ECO:0000256" key="3">
    <source>
        <dbReference type="ARBA" id="ARBA00009077"/>
    </source>
</evidence>
<dbReference type="InterPro" id="IPR015421">
    <property type="entry name" value="PyrdxlP-dep_Trfase_major"/>
</dbReference>
<dbReference type="InterPro" id="IPR015422">
    <property type="entry name" value="PyrdxlP-dep_Trfase_small"/>
</dbReference>
<dbReference type="SUPFAM" id="SSF53383">
    <property type="entry name" value="PLP-dependent transferases"/>
    <property type="match status" value="1"/>
</dbReference>
<dbReference type="InterPro" id="IPR000277">
    <property type="entry name" value="Cys/Met-Metab_PyrdxlP-dep_enz"/>
</dbReference>
<evidence type="ECO:0000256" key="6">
    <source>
        <dbReference type="ARBA" id="ARBA00023192"/>
    </source>
</evidence>
<comment type="pathway">
    <text evidence="2">Amino-acid biosynthesis; L-cysteine biosynthesis; L-cysteine from L-homocysteine and L-serine: step 2/2.</text>
</comment>
<keyword evidence="6" id="KW-0028">Amino-acid biosynthesis</keyword>
<evidence type="ECO:0000256" key="5">
    <source>
        <dbReference type="ARBA" id="ARBA00022898"/>
    </source>
</evidence>
<dbReference type="InterPro" id="IPR015424">
    <property type="entry name" value="PyrdxlP-dep_Trfase"/>
</dbReference>
<dbReference type="Proteomes" id="UP000241890">
    <property type="component" value="Unassembled WGS sequence"/>
</dbReference>
<proteinExistence type="inferred from homology"/>
<evidence type="ECO:0000256" key="8">
    <source>
        <dbReference type="PIRSR" id="PIRSR001434-2"/>
    </source>
</evidence>
<comment type="cofactor">
    <cofactor evidence="1 9">
        <name>pyridoxal 5'-phosphate</name>
        <dbReference type="ChEBI" id="CHEBI:597326"/>
    </cofactor>
</comment>
<dbReference type="GO" id="GO:0004123">
    <property type="term" value="F:cystathionine gamma-lyase activity"/>
    <property type="evidence" value="ECO:0007669"/>
    <property type="project" value="TreeGrafter"/>
</dbReference>
<evidence type="ECO:0000256" key="2">
    <source>
        <dbReference type="ARBA" id="ARBA00005038"/>
    </source>
</evidence>
<dbReference type="OrthoDB" id="3512640at2759"/>
<dbReference type="InParanoid" id="A0A2R5GJ99"/>
<dbReference type="EC" id="4.4.1.1" evidence="4"/>
<dbReference type="GO" id="GO:0019346">
    <property type="term" value="P:transsulfuration"/>
    <property type="evidence" value="ECO:0007669"/>
    <property type="project" value="InterPro"/>
</dbReference>
<dbReference type="PANTHER" id="PTHR11808:SF15">
    <property type="entry name" value="CYSTATHIONINE GAMMA-LYASE"/>
    <property type="match status" value="1"/>
</dbReference>
<evidence type="ECO:0000313" key="10">
    <source>
        <dbReference type="EMBL" id="GBG27934.1"/>
    </source>
</evidence>
<keyword evidence="10" id="KW-0456">Lyase</keyword>
<dbReference type="FunFam" id="3.40.640.10:FF:000046">
    <property type="entry name" value="Cystathionine gamma-lyase"/>
    <property type="match status" value="1"/>
</dbReference>